<dbReference type="Gene3D" id="3.40.50.1820">
    <property type="entry name" value="alpha/beta hydrolase"/>
    <property type="match status" value="1"/>
</dbReference>
<dbReference type="InterPro" id="IPR019826">
    <property type="entry name" value="Carboxylesterase_B_AS"/>
</dbReference>
<keyword evidence="3 5" id="KW-0378">Hydrolase</keyword>
<evidence type="ECO:0000256" key="5">
    <source>
        <dbReference type="RuleBase" id="RU361235"/>
    </source>
</evidence>
<gene>
    <name evidence="7" type="primary">CesA5</name>
</gene>
<sequence>MNLISGSCIGNEDCLFLNVYTPMTEHSSGDLKPVMVWIHGGGYIMGSGNADFYGPDYLLEHDVVLVTLNYRLGVLGFLSTGDSVVPGNMGLKDQVMALQWVKDNISLFGGNPDNVTVFGGSAGGMSSEYLMLSPKGRGLLHRAVSQSGAAIADTVCCPDVPERVFRLAKYLGLSTNKSTELLDFMLKVPAKTLIEKQYKGLSEKDKARLSYFPFLPTVEHSIPESDAFIKRHPLEILKSNDYSPIPYLAGVNEKEGALYLRGILAKPEVFSFLDKNFEYLLPTDIADKIKDSTPISETVRHFYFKKERVTESTLDILLNLLGDKQFTYPVIRAATLHSSQKSSPVYLYHFAADTGLNYAKKLFGIPDEKGAVHSDETAYLLKTNIMPAEVKPHSAEEKAIARMTKLWTNFAKTGNPTPEDDTLLNVKWPLFTSKNSDYLNISHTGLEVGTNLLQERMFFWENLYNKLNL</sequence>
<reference evidence="7" key="1">
    <citation type="submission" date="2013-04" db="EMBL/GenBank/DDBJ databases">
        <title>Two carboxylesterase genes from Locusta migratoria: molecular characteristics and roles in insecticide detoxification.</title>
        <authorList>
            <person name="Zhang J."/>
            <person name="Ge P."/>
            <person name="Li D."/>
            <person name="Zhang J."/>
            <person name="Yang M."/>
            <person name="Ma E."/>
        </authorList>
    </citation>
    <scope>NUCLEOTIDE SEQUENCE</scope>
</reference>
<evidence type="ECO:0000256" key="3">
    <source>
        <dbReference type="ARBA" id="ARBA00022801"/>
    </source>
</evidence>
<evidence type="ECO:0000313" key="7">
    <source>
        <dbReference type="EMBL" id="AGT95756.1"/>
    </source>
</evidence>
<accession>T1VXW3</accession>
<dbReference type="PANTHER" id="PTHR43142">
    <property type="entry name" value="CARBOXYLIC ESTER HYDROLASE"/>
    <property type="match status" value="1"/>
</dbReference>
<evidence type="ECO:0000259" key="6">
    <source>
        <dbReference type="Pfam" id="PF00135"/>
    </source>
</evidence>
<evidence type="ECO:0000256" key="2">
    <source>
        <dbReference type="ARBA" id="ARBA00022487"/>
    </source>
</evidence>
<dbReference type="AlphaFoldDB" id="T1VXW3"/>
<dbReference type="InterPro" id="IPR002018">
    <property type="entry name" value="CarbesteraseB"/>
</dbReference>
<dbReference type="PROSITE" id="PS00122">
    <property type="entry name" value="CARBOXYLESTERASE_B_1"/>
    <property type="match status" value="1"/>
</dbReference>
<comment type="similarity">
    <text evidence="1 5">Belongs to the type-B carboxylesterase/lipase family.</text>
</comment>
<evidence type="ECO:0000256" key="1">
    <source>
        <dbReference type="ARBA" id="ARBA00005964"/>
    </source>
</evidence>
<dbReference type="GO" id="GO:0052689">
    <property type="term" value="F:carboxylic ester hydrolase activity"/>
    <property type="evidence" value="ECO:0007669"/>
    <property type="project" value="UniProtKB-KW"/>
</dbReference>
<dbReference type="PANTHER" id="PTHR43142:SF1">
    <property type="entry name" value="CARBOXYLIC ESTER HYDROLASE"/>
    <property type="match status" value="1"/>
</dbReference>
<dbReference type="EMBL" id="KC986974">
    <property type="protein sequence ID" value="AGT95756.1"/>
    <property type="molecule type" value="mRNA"/>
</dbReference>
<name>T1VXW3_LOCMI</name>
<dbReference type="ESTHER" id="locmi-t1vxw3">
    <property type="family name" value="Carb_B_Arthropoda"/>
</dbReference>
<keyword evidence="2" id="KW-0719">Serine esterase</keyword>
<organism evidence="7">
    <name type="scientific">Locusta migratoria</name>
    <name type="common">Migratory locust</name>
    <dbReference type="NCBI Taxonomy" id="7004"/>
    <lineage>
        <taxon>Eukaryota</taxon>
        <taxon>Metazoa</taxon>
        <taxon>Ecdysozoa</taxon>
        <taxon>Arthropoda</taxon>
        <taxon>Hexapoda</taxon>
        <taxon>Insecta</taxon>
        <taxon>Pterygota</taxon>
        <taxon>Neoptera</taxon>
        <taxon>Polyneoptera</taxon>
        <taxon>Orthoptera</taxon>
        <taxon>Caelifera</taxon>
        <taxon>Acrididea</taxon>
        <taxon>Acridomorpha</taxon>
        <taxon>Acridoidea</taxon>
        <taxon>Acrididae</taxon>
        <taxon>Oedipodinae</taxon>
        <taxon>Locusta</taxon>
    </lineage>
</organism>
<protein>
    <recommendedName>
        <fullName evidence="5">Carboxylic ester hydrolase</fullName>
        <ecNumber evidence="5">3.1.1.-</ecNumber>
    </recommendedName>
</protein>
<dbReference type="InterPro" id="IPR019819">
    <property type="entry name" value="Carboxylesterase_B_CS"/>
</dbReference>
<dbReference type="Pfam" id="PF00135">
    <property type="entry name" value="COesterase"/>
    <property type="match status" value="1"/>
</dbReference>
<dbReference type="PROSITE" id="PS00941">
    <property type="entry name" value="CARBOXYLESTERASE_B_2"/>
    <property type="match status" value="1"/>
</dbReference>
<dbReference type="EC" id="3.1.1.-" evidence="5"/>
<proteinExistence type="evidence at transcript level"/>
<keyword evidence="4" id="KW-0325">Glycoprotein</keyword>
<dbReference type="SUPFAM" id="SSF53474">
    <property type="entry name" value="alpha/beta-Hydrolases"/>
    <property type="match status" value="1"/>
</dbReference>
<feature type="domain" description="Carboxylesterase type B" evidence="6">
    <location>
        <begin position="10"/>
        <end position="460"/>
    </location>
</feature>
<evidence type="ECO:0000256" key="4">
    <source>
        <dbReference type="ARBA" id="ARBA00023180"/>
    </source>
</evidence>
<dbReference type="InterPro" id="IPR029058">
    <property type="entry name" value="AB_hydrolase_fold"/>
</dbReference>